<gene>
    <name evidence="3" type="ORF">DI555_01550</name>
</gene>
<proteinExistence type="predicted"/>
<dbReference type="Gene3D" id="1.25.40.10">
    <property type="entry name" value="Tetratricopeptide repeat domain"/>
    <property type="match status" value="1"/>
</dbReference>
<feature type="domain" description="DUF1570" evidence="2">
    <location>
        <begin position="121"/>
        <end position="230"/>
    </location>
</feature>
<evidence type="ECO:0000259" key="2">
    <source>
        <dbReference type="Pfam" id="PF07607"/>
    </source>
</evidence>
<dbReference type="InterPro" id="IPR011464">
    <property type="entry name" value="DUF1570"/>
</dbReference>
<comment type="caution">
    <text evidence="3">The sequence shown here is derived from an EMBL/GenBank/DDBJ whole genome shotgun (WGS) entry which is preliminary data.</text>
</comment>
<evidence type="ECO:0000313" key="4">
    <source>
        <dbReference type="Proteomes" id="UP000249082"/>
    </source>
</evidence>
<dbReference type="SUPFAM" id="SSF48452">
    <property type="entry name" value="TPR-like"/>
    <property type="match status" value="1"/>
</dbReference>
<sequence length="528" mass="57817">MACLLAILLRPSIARAEWLEASSDHFVIYANDNERDLRKFSEQLERYHTALSLLFNYKAPVPSPSNRVAVYVVSSEQEVRKIYGANSKYVGGFYLPRAGGSLAIIPRVDAARGTNDDSMITLLHEYAHHFMISTNSMERPRWFTEGAAEFFSSTSFSADGGMILGRPAVHRAMELYFAQDVKVSDLLDPAAYDKRSHRSYDAFYGKSWLLYHYLTFEETRKGQFARYLQLLDQGKGQAESGAEAFGDLDQLEKDVEAYLKRRRLSGLTIEGAKLVIGNIAIRRLSAGEAAIMPARIRTKRGVDEESAKSVLADARAVAAQYQGDAAVLSELAEAEYDAGNDKETVAAADAALALDPSTVNAYVQKGYALFRQAEETDGDKAAAYRLARGPFVALNKRENDHPLPLIYYYRSFVEQGQQPPKLAIDGLIHAVELAPFDLGLRMTLGSALIQLGRASDARIILTPVAFNPHGGGMAERAAEMIARLEKDPSWKGAEVSAGFDDVKEDNVAAGGSKPAVNEPKDPASSAGS</sequence>
<protein>
    <recommendedName>
        <fullName evidence="2">DUF1570 domain-containing protein</fullName>
    </recommendedName>
</protein>
<dbReference type="Proteomes" id="UP000249082">
    <property type="component" value="Unassembled WGS sequence"/>
</dbReference>
<organism evidence="3 4">
    <name type="scientific">Novosphingobium pentaromativorans</name>
    <dbReference type="NCBI Taxonomy" id="205844"/>
    <lineage>
        <taxon>Bacteria</taxon>
        <taxon>Pseudomonadati</taxon>
        <taxon>Pseudomonadota</taxon>
        <taxon>Alphaproteobacteria</taxon>
        <taxon>Sphingomonadales</taxon>
        <taxon>Sphingomonadaceae</taxon>
        <taxon>Novosphingobium</taxon>
    </lineage>
</organism>
<dbReference type="AlphaFoldDB" id="A0A2W5NXH5"/>
<evidence type="ECO:0000256" key="1">
    <source>
        <dbReference type="SAM" id="MobiDB-lite"/>
    </source>
</evidence>
<dbReference type="Pfam" id="PF07607">
    <property type="entry name" value="DUF1570"/>
    <property type="match status" value="1"/>
</dbReference>
<dbReference type="EMBL" id="QFPX01000001">
    <property type="protein sequence ID" value="PZQ57634.1"/>
    <property type="molecule type" value="Genomic_DNA"/>
</dbReference>
<feature type="region of interest" description="Disordered" evidence="1">
    <location>
        <begin position="495"/>
        <end position="528"/>
    </location>
</feature>
<accession>A0A2W5NXH5</accession>
<reference evidence="3 4" key="1">
    <citation type="submission" date="2017-08" db="EMBL/GenBank/DDBJ databases">
        <title>Infants hospitalized years apart are colonized by the same room-sourced microbial strains.</title>
        <authorList>
            <person name="Brooks B."/>
            <person name="Olm M.R."/>
            <person name="Firek B.A."/>
            <person name="Baker R."/>
            <person name="Thomas B.C."/>
            <person name="Morowitz M.J."/>
            <person name="Banfield J.F."/>
        </authorList>
    </citation>
    <scope>NUCLEOTIDE SEQUENCE [LARGE SCALE GENOMIC DNA]</scope>
    <source>
        <strain evidence="3">S2_005_002_R2_33</strain>
    </source>
</reference>
<evidence type="ECO:0000313" key="3">
    <source>
        <dbReference type="EMBL" id="PZQ57634.1"/>
    </source>
</evidence>
<dbReference type="InterPro" id="IPR011990">
    <property type="entry name" value="TPR-like_helical_dom_sf"/>
</dbReference>
<name>A0A2W5NXH5_9SPHN</name>